<evidence type="ECO:0000313" key="1">
    <source>
        <dbReference type="EMBL" id="MFL9463817.1"/>
    </source>
</evidence>
<keyword evidence="2" id="KW-1185">Reference proteome</keyword>
<name>A0ABW8WS90_9CYAN</name>
<sequence length="69" mass="8323">MYLNRNRFQYDDWFCVVIFPSRSLEPSDRKTHRMFLNSDQVQRIYRSGVRRSKPAACRHQLDAVDDCAR</sequence>
<accession>A0ABW8WS90</accession>
<comment type="caution">
    <text evidence="1">The sequence shown here is derived from an EMBL/GenBank/DDBJ whole genome shotgun (WGS) entry which is preliminary data.</text>
</comment>
<reference evidence="1 2" key="1">
    <citation type="submission" date="2024-07" db="EMBL/GenBank/DDBJ databases">
        <authorList>
            <person name="Tripathy S."/>
        </authorList>
    </citation>
    <scope>NUCLEOTIDE SEQUENCE [LARGE SCALE GENOMIC DNA]</scope>
    <source>
        <strain evidence="1 2">VB-61278_2</strain>
    </source>
</reference>
<dbReference type="EMBL" id="JBFQGM010000010">
    <property type="protein sequence ID" value="MFL9463817.1"/>
    <property type="molecule type" value="Genomic_DNA"/>
</dbReference>
<gene>
    <name evidence="1" type="ORF">AB0759_24710</name>
</gene>
<organism evidence="1 2">
    <name type="scientific">Scytonema tolypothrichoides VB-61278_2</name>
    <dbReference type="NCBI Taxonomy" id="3232314"/>
    <lineage>
        <taxon>Bacteria</taxon>
        <taxon>Bacillati</taxon>
        <taxon>Cyanobacteriota</taxon>
        <taxon>Cyanophyceae</taxon>
        <taxon>Nostocales</taxon>
        <taxon>Scytonemataceae</taxon>
        <taxon>Scytonema</taxon>
    </lineage>
</organism>
<dbReference type="Proteomes" id="UP001628874">
    <property type="component" value="Unassembled WGS sequence"/>
</dbReference>
<protein>
    <submittedName>
        <fullName evidence="1">DUF2887 domain-containing protein</fullName>
    </submittedName>
</protein>
<evidence type="ECO:0000313" key="2">
    <source>
        <dbReference type="Proteomes" id="UP001628874"/>
    </source>
</evidence>
<dbReference type="Pfam" id="PF11103">
    <property type="entry name" value="DUF2887"/>
    <property type="match status" value="1"/>
</dbReference>
<proteinExistence type="predicted"/>
<dbReference type="InterPro" id="IPR022573">
    <property type="entry name" value="DUF2887"/>
</dbReference>